<dbReference type="AlphaFoldDB" id="A0A7W6DPI6"/>
<dbReference type="GO" id="GO:0003677">
    <property type="term" value="F:DNA binding"/>
    <property type="evidence" value="ECO:0007669"/>
    <property type="project" value="UniProtKB-KW"/>
</dbReference>
<dbReference type="InterPro" id="IPR010982">
    <property type="entry name" value="Lambda_DNA-bd_dom_sf"/>
</dbReference>
<proteinExistence type="inferred from homology"/>
<evidence type="ECO:0000313" key="6">
    <source>
        <dbReference type="EMBL" id="MBB3986394.1"/>
    </source>
</evidence>
<evidence type="ECO:0000256" key="3">
    <source>
        <dbReference type="ARBA" id="ARBA00023125"/>
    </source>
</evidence>
<protein>
    <submittedName>
        <fullName evidence="6">Lambda repressor-like predicted transcriptional regulator</fullName>
    </submittedName>
</protein>
<dbReference type="EMBL" id="JACIEJ010000006">
    <property type="protein sequence ID" value="MBB3986394.1"/>
    <property type="molecule type" value="Genomic_DNA"/>
</dbReference>
<name>A0A7W6DPI6_9RHOB</name>
<evidence type="ECO:0000313" key="7">
    <source>
        <dbReference type="Proteomes" id="UP000541426"/>
    </source>
</evidence>
<comment type="caution">
    <text evidence="6">The sequence shown here is derived from an EMBL/GenBank/DDBJ whole genome shotgun (WGS) entry which is preliminary data.</text>
</comment>
<dbReference type="Proteomes" id="UP000541426">
    <property type="component" value="Unassembled WGS sequence"/>
</dbReference>
<dbReference type="Pfam" id="PF13693">
    <property type="entry name" value="HTH_35"/>
    <property type="match status" value="1"/>
</dbReference>
<accession>A0A7W6DPI6</accession>
<evidence type="ECO:0000259" key="5">
    <source>
        <dbReference type="Pfam" id="PF13693"/>
    </source>
</evidence>
<dbReference type="RefSeq" id="WP_183966738.1">
    <property type="nucleotide sequence ID" value="NZ_BAABBZ010000002.1"/>
</dbReference>
<organism evidence="6 7">
    <name type="scientific">Sagittula marina</name>
    <dbReference type="NCBI Taxonomy" id="943940"/>
    <lineage>
        <taxon>Bacteria</taxon>
        <taxon>Pseudomonadati</taxon>
        <taxon>Pseudomonadota</taxon>
        <taxon>Alphaproteobacteria</taxon>
        <taxon>Rhodobacterales</taxon>
        <taxon>Roseobacteraceae</taxon>
        <taxon>Sagittula</taxon>
    </lineage>
</organism>
<feature type="domain" description="Ner winged helix-turn-helix DNA-binding" evidence="5">
    <location>
        <begin position="13"/>
        <end position="70"/>
    </location>
</feature>
<dbReference type="SUPFAM" id="SSF47413">
    <property type="entry name" value="lambda repressor-like DNA-binding domains"/>
    <property type="match status" value="1"/>
</dbReference>
<dbReference type="Gene3D" id="1.10.260.40">
    <property type="entry name" value="lambda repressor-like DNA-binding domains"/>
    <property type="match status" value="1"/>
</dbReference>
<gene>
    <name evidence="6" type="ORF">GGQ68_002733</name>
</gene>
<evidence type="ECO:0000256" key="1">
    <source>
        <dbReference type="ARBA" id="ARBA00006157"/>
    </source>
</evidence>
<keyword evidence="3" id="KW-0238">DNA-binding</keyword>
<dbReference type="InterPro" id="IPR001387">
    <property type="entry name" value="Cro/C1-type_HTH"/>
</dbReference>
<reference evidence="6 7" key="1">
    <citation type="submission" date="2020-08" db="EMBL/GenBank/DDBJ databases">
        <title>Genomic Encyclopedia of Type Strains, Phase IV (KMG-IV): sequencing the most valuable type-strain genomes for metagenomic binning, comparative biology and taxonomic classification.</title>
        <authorList>
            <person name="Goeker M."/>
        </authorList>
    </citation>
    <scope>NUCLEOTIDE SEQUENCE [LARGE SCALE GENOMIC DNA]</scope>
    <source>
        <strain evidence="6 7">DSM 102235</strain>
    </source>
</reference>
<keyword evidence="4" id="KW-0804">Transcription</keyword>
<dbReference type="InterPro" id="IPR038722">
    <property type="entry name" value="Ner_HTH_dom"/>
</dbReference>
<keyword evidence="2" id="KW-0805">Transcription regulation</keyword>
<keyword evidence="7" id="KW-1185">Reference proteome</keyword>
<evidence type="ECO:0000256" key="2">
    <source>
        <dbReference type="ARBA" id="ARBA00023015"/>
    </source>
</evidence>
<comment type="similarity">
    <text evidence="1">Belongs to the ner transcriptional regulatory family.</text>
</comment>
<evidence type="ECO:0000256" key="4">
    <source>
        <dbReference type="ARBA" id="ARBA00023163"/>
    </source>
</evidence>
<dbReference type="CDD" id="cd00093">
    <property type="entry name" value="HTH_XRE"/>
    <property type="match status" value="1"/>
</dbReference>
<sequence>MRTPTKADLDAHERLKAELRIRGTSLAQISRELGVSDSALTLVGKRMCRSQRIEEALAQAVGMSPEELFPVHEEEGMTMT</sequence>